<dbReference type="PANTHER" id="PTHR47829:SF1">
    <property type="entry name" value="HAD FAMILY PHOSPHATASE"/>
    <property type="match status" value="1"/>
</dbReference>
<dbReference type="GeneID" id="27722319"/>
<organism evidence="2 3">
    <name type="scientific">Pseudallescheria apiosperma</name>
    <name type="common">Scedosporium apiospermum</name>
    <dbReference type="NCBI Taxonomy" id="563466"/>
    <lineage>
        <taxon>Eukaryota</taxon>
        <taxon>Fungi</taxon>
        <taxon>Dikarya</taxon>
        <taxon>Ascomycota</taxon>
        <taxon>Pezizomycotina</taxon>
        <taxon>Sordariomycetes</taxon>
        <taxon>Hypocreomycetidae</taxon>
        <taxon>Microascales</taxon>
        <taxon>Microascaceae</taxon>
        <taxon>Scedosporium</taxon>
    </lineage>
</organism>
<name>A0A084GAC7_PSEDA</name>
<dbReference type="InterPro" id="IPR011009">
    <property type="entry name" value="Kinase-like_dom_sf"/>
</dbReference>
<evidence type="ECO:0000259" key="1">
    <source>
        <dbReference type="Pfam" id="PF01636"/>
    </source>
</evidence>
<dbReference type="EMBL" id="JOWA01000088">
    <property type="protein sequence ID" value="KEZ44289.1"/>
    <property type="molecule type" value="Genomic_DNA"/>
</dbReference>
<dbReference type="OMA" id="MCVYRHP"/>
<protein>
    <recommendedName>
        <fullName evidence="1">Aminoglycoside phosphotransferase domain-containing protein</fullName>
    </recommendedName>
</protein>
<dbReference type="KEGG" id="sapo:SAPIO_CDS3247"/>
<dbReference type="Gene3D" id="3.90.1200.10">
    <property type="match status" value="1"/>
</dbReference>
<dbReference type="InterPro" id="IPR041726">
    <property type="entry name" value="ACAD10_11_N"/>
</dbReference>
<proteinExistence type="predicted"/>
<dbReference type="Pfam" id="PF01636">
    <property type="entry name" value="APH"/>
    <property type="match status" value="1"/>
</dbReference>
<dbReference type="SUPFAM" id="SSF56112">
    <property type="entry name" value="Protein kinase-like (PK-like)"/>
    <property type="match status" value="1"/>
</dbReference>
<evidence type="ECO:0000313" key="2">
    <source>
        <dbReference type="EMBL" id="KEZ44289.1"/>
    </source>
</evidence>
<dbReference type="VEuPathDB" id="FungiDB:SAPIO_CDS3247"/>
<dbReference type="HOGENOM" id="CLU_007526_0_2_1"/>
<reference evidence="2 3" key="1">
    <citation type="journal article" date="2014" name="Genome Announc.">
        <title>Draft genome sequence of the pathogenic fungus Scedosporium apiospermum.</title>
        <authorList>
            <person name="Vandeputte P."/>
            <person name="Ghamrawi S."/>
            <person name="Rechenmann M."/>
            <person name="Iltis A."/>
            <person name="Giraud S."/>
            <person name="Fleury M."/>
            <person name="Thornton C."/>
            <person name="Delhaes L."/>
            <person name="Meyer W."/>
            <person name="Papon N."/>
            <person name="Bouchara J.P."/>
        </authorList>
    </citation>
    <scope>NUCLEOTIDE SEQUENCE [LARGE SCALE GENOMIC DNA]</scope>
    <source>
        <strain evidence="2 3">IHEM 14462</strain>
    </source>
</reference>
<gene>
    <name evidence="2" type="ORF">SAPIO_CDS3247</name>
</gene>
<comment type="caution">
    <text evidence="2">The sequence shown here is derived from an EMBL/GenBank/DDBJ whole genome shotgun (WGS) entry which is preliminary data.</text>
</comment>
<sequence>MAGPIRHPINQANLERYLQEHVPEIKTPLDIKQFGFGQSNPTYQLTSATGIRYVLRKKPPGKLLSKTAHKVEREYRIMRAIGEANAQGSASVRVPVPKTYCLCEDDSVVGTPFYVMEFLDGRIFEDFSIPGVDPETRTAMWADAIRTLANLHSINPASIGLASFGRDKDFYSRQIKTWSTICKAQEAVSDVESGVKVGPLPHMEDLVSYFADLKKQPVDRAVIVHGDFKIDNLVYHKTEPRVIGILDWEMSTIGHPLSDLSNLLTAFTTAPAPSSPFTASHSFVSNPAFIPGNTPGLPTREDLIAMYASATASASAAKGKGSAGGYDPRPGGEVSWGAAFNLFRLAAVLQGIAARQAVRQASSAQAAVHAAARGPLAELAWRMIEDREKEGRGNKARL</sequence>
<dbReference type="AlphaFoldDB" id="A0A084GAC7"/>
<dbReference type="CDD" id="cd05154">
    <property type="entry name" value="ACAD10_11_N-like"/>
    <property type="match status" value="1"/>
</dbReference>
<dbReference type="Gene3D" id="3.30.200.20">
    <property type="entry name" value="Phosphorylase Kinase, domain 1"/>
    <property type="match status" value="1"/>
</dbReference>
<dbReference type="Proteomes" id="UP000028545">
    <property type="component" value="Unassembled WGS sequence"/>
</dbReference>
<dbReference type="PANTHER" id="PTHR47829">
    <property type="entry name" value="HYDROLASE, PUTATIVE (AFU_ORTHOLOGUE AFUA_1G12880)-RELATED"/>
    <property type="match status" value="1"/>
</dbReference>
<feature type="domain" description="Aminoglycoside phosphotransferase" evidence="1">
    <location>
        <begin position="30"/>
        <end position="271"/>
    </location>
</feature>
<accession>A0A084GAC7</accession>
<dbReference type="InterPro" id="IPR052898">
    <property type="entry name" value="ACAD10-like"/>
</dbReference>
<evidence type="ECO:0000313" key="3">
    <source>
        <dbReference type="Proteomes" id="UP000028545"/>
    </source>
</evidence>
<dbReference type="OrthoDB" id="191037at2759"/>
<dbReference type="RefSeq" id="XP_016644088.1">
    <property type="nucleotide sequence ID" value="XM_016786082.1"/>
</dbReference>
<dbReference type="InterPro" id="IPR002575">
    <property type="entry name" value="Aminoglycoside_PTrfase"/>
</dbReference>
<keyword evidence="3" id="KW-1185">Reference proteome</keyword>